<gene>
    <name evidence="2" type="primary">mexB</name>
    <name evidence="2" type="ORF">SIN8267_00995</name>
</gene>
<keyword evidence="3" id="KW-1185">Reference proteome</keyword>
<dbReference type="Gene3D" id="1.20.1640.10">
    <property type="entry name" value="Multidrug efflux transporter AcrB transmembrane domain"/>
    <property type="match status" value="2"/>
</dbReference>
<feature type="transmembrane region" description="Helical" evidence="1">
    <location>
        <begin position="338"/>
        <end position="357"/>
    </location>
</feature>
<feature type="transmembrane region" description="Helical" evidence="1">
    <location>
        <begin position="871"/>
        <end position="890"/>
    </location>
</feature>
<dbReference type="RefSeq" id="WP_237443561.1">
    <property type="nucleotide sequence ID" value="NZ_CAKLPX010000001.1"/>
</dbReference>
<dbReference type="PRINTS" id="PR00702">
    <property type="entry name" value="ACRIFLAVINRP"/>
</dbReference>
<feature type="transmembrane region" description="Helical" evidence="1">
    <location>
        <begin position="971"/>
        <end position="988"/>
    </location>
</feature>
<dbReference type="Gene3D" id="3.30.70.1430">
    <property type="entry name" value="Multidrug efflux transporter AcrB pore domain"/>
    <property type="match status" value="2"/>
</dbReference>
<dbReference type="Gene3D" id="3.30.70.1320">
    <property type="entry name" value="Multidrug efflux transporter AcrB pore domain like"/>
    <property type="match status" value="1"/>
</dbReference>
<dbReference type="PANTHER" id="PTHR32063">
    <property type="match status" value="1"/>
</dbReference>
<dbReference type="InterPro" id="IPR027463">
    <property type="entry name" value="AcrB_DN_DC_subdom"/>
</dbReference>
<feature type="transmembrane region" description="Helical" evidence="1">
    <location>
        <begin position="897"/>
        <end position="917"/>
    </location>
</feature>
<comment type="caution">
    <text evidence="2">The sequence shown here is derived from an EMBL/GenBank/DDBJ whole genome shotgun (WGS) entry which is preliminary data.</text>
</comment>
<feature type="transmembrane region" description="Helical" evidence="1">
    <location>
        <begin position="390"/>
        <end position="414"/>
    </location>
</feature>
<evidence type="ECO:0000313" key="2">
    <source>
        <dbReference type="EMBL" id="CAH0990895.1"/>
    </source>
</evidence>
<feature type="transmembrane region" description="Helical" evidence="1">
    <location>
        <begin position="537"/>
        <end position="559"/>
    </location>
</feature>
<dbReference type="SUPFAM" id="SSF82866">
    <property type="entry name" value="Multidrug efflux transporter AcrB transmembrane domain"/>
    <property type="match status" value="2"/>
</dbReference>
<keyword evidence="1" id="KW-0812">Transmembrane</keyword>
<protein>
    <submittedName>
        <fullName evidence="2">Multidrug resistance protein MexB</fullName>
    </submittedName>
</protein>
<dbReference type="SUPFAM" id="SSF82714">
    <property type="entry name" value="Multidrug efflux transporter AcrB TolC docking domain, DN and DC subdomains"/>
    <property type="match status" value="2"/>
</dbReference>
<dbReference type="PANTHER" id="PTHR32063:SF33">
    <property type="entry name" value="RND SUPERFAMILY EFFLUX PUMP PERMEASE COMPONENT"/>
    <property type="match status" value="1"/>
</dbReference>
<evidence type="ECO:0000256" key="1">
    <source>
        <dbReference type="SAM" id="Phobius"/>
    </source>
</evidence>
<name>A0ABN8EGS3_9GAMM</name>
<dbReference type="SUPFAM" id="SSF82693">
    <property type="entry name" value="Multidrug efflux transporter AcrB pore domain, PN1, PN2, PC1 and PC2 subdomains"/>
    <property type="match status" value="2"/>
</dbReference>
<feature type="transmembrane region" description="Helical" evidence="1">
    <location>
        <begin position="435"/>
        <end position="455"/>
    </location>
</feature>
<dbReference type="Proteomes" id="UP000838100">
    <property type="component" value="Unassembled WGS sequence"/>
</dbReference>
<organism evidence="2 3">
    <name type="scientific">Sinobacterium norvegicum</name>
    <dbReference type="NCBI Taxonomy" id="1641715"/>
    <lineage>
        <taxon>Bacteria</taxon>
        <taxon>Pseudomonadati</taxon>
        <taxon>Pseudomonadota</taxon>
        <taxon>Gammaproteobacteria</taxon>
        <taxon>Cellvibrionales</taxon>
        <taxon>Spongiibacteraceae</taxon>
        <taxon>Sinobacterium</taxon>
    </lineage>
</organism>
<feature type="transmembrane region" description="Helical" evidence="1">
    <location>
        <begin position="12"/>
        <end position="38"/>
    </location>
</feature>
<feature type="transmembrane region" description="Helical" evidence="1">
    <location>
        <begin position="1000"/>
        <end position="1026"/>
    </location>
</feature>
<feature type="transmembrane region" description="Helical" evidence="1">
    <location>
        <begin position="364"/>
        <end position="384"/>
    </location>
</feature>
<dbReference type="Pfam" id="PF00873">
    <property type="entry name" value="ACR_tran"/>
    <property type="match status" value="1"/>
</dbReference>
<proteinExistence type="predicted"/>
<dbReference type="Gene3D" id="3.30.70.1440">
    <property type="entry name" value="Multidrug efflux transporter AcrB pore domain"/>
    <property type="match status" value="1"/>
</dbReference>
<evidence type="ECO:0000313" key="3">
    <source>
        <dbReference type="Proteomes" id="UP000838100"/>
    </source>
</evidence>
<dbReference type="Gene3D" id="3.30.2090.10">
    <property type="entry name" value="Multidrug efflux transporter AcrB TolC docking domain, DN and DC subdomains"/>
    <property type="match status" value="2"/>
</dbReference>
<keyword evidence="1" id="KW-0472">Membrane</keyword>
<keyword evidence="1" id="KW-1133">Transmembrane helix</keyword>
<feature type="transmembrane region" description="Helical" evidence="1">
    <location>
        <begin position="461"/>
        <end position="480"/>
    </location>
</feature>
<dbReference type="EMBL" id="CAKLPX010000001">
    <property type="protein sequence ID" value="CAH0990895.1"/>
    <property type="molecule type" value="Genomic_DNA"/>
</dbReference>
<dbReference type="InterPro" id="IPR001036">
    <property type="entry name" value="Acrflvin-R"/>
</dbReference>
<accession>A0ABN8EGS3</accession>
<feature type="transmembrane region" description="Helical" evidence="1">
    <location>
        <begin position="923"/>
        <end position="944"/>
    </location>
</feature>
<reference evidence="2" key="1">
    <citation type="submission" date="2021-12" db="EMBL/GenBank/DDBJ databases">
        <authorList>
            <person name="Rodrigo-Torres L."/>
            <person name="Arahal R. D."/>
            <person name="Lucena T."/>
        </authorList>
    </citation>
    <scope>NUCLEOTIDE SEQUENCE</scope>
    <source>
        <strain evidence="2">CECT 8267</strain>
    </source>
</reference>
<sequence>MNKPLAQHRGIIAWFVGNPVAANLLMFFIIVVGLYGAVSIKKSLTPEFEINAMNIVVPYPGASPAEVERGVIFKIEEAIKDISSIKRVASVANDSMARVNIEIVEGYDINQVLNEVKIAVDAISSFPKQAERAVVSKIDPSWQAIQLQIYGPALTESAAKTLADEMKRELLATTDIARVKVYGTRDYEVAVEVSESVLRRYGLTLGKIALAIQRASVDLPAGAINTANGDVRLRVSGQAYRQQDFEQIELLVFADGTRLLLGDIATIKDGFVEATGSALFDETYSVALAVYAVGDQDLVVIADQAKAYVTAKKQTLPPGVTIDYWADSTYYLDGRLSMMVKNLAIGALLVFITLGLFMELSIAFWVMIGIPVCFLGTFIMLPLVGVSINMISLFGFILVLGIVVDDAIIIGESIHSTMLTDGDSHSSVIMGAHKVATPATFGVLTTICAFLPTLFMSGTLANFPAACGFVVIFCLMFSLIESKWILPAHIAHRKQSLFRWVRSERHQRLQTKCNAHLQRFVVEKYQPFLHRCIAERYTTLAAFIGIFILTIGMMGGGWVRYVMHPDSPNDYVSAQLEMMQGTNELKTVEAVNHIKQAIRQVEQRYLTETGSDKSFIKHFFNYSADGRIGFFMLELTKQEERSVGSLEIVEQWQQQVGEIIGAKVLTFSAVDDQIGEDIAYNLVSDDPVQLRAAAAELTAQLKGYSGLSNVQNGIGDQISEIDLAIKPAAQAVGLSLFDIGSQVREAFYGREAQRVQRGFDEIKVMVRYPEQQRQSLSNLENMTIRGDGGDEFPLLSVAELDSTMSEATITRINGLQAAQVTAKADKTVLEPSVVNNAIINVFFPELFQRYPAVDYQLDGSTQESEVMERELFVGFGLALLGIYALLAIPLRSYTQPIIIMSVIPFGLIGAVVGHALMGVTVSMMSIFGIIALAGVVVNDSLIMVDHINRRVKGGEAIDVAVVGAGKLRFRAIVLTSLTTFFGVLPMLLETSVQAQFVIPMAISLGFGIVFATVITLLLVPCLYMILSDFNAPISKTKPVNA</sequence>